<feature type="signal peptide" evidence="3">
    <location>
        <begin position="1"/>
        <end position="29"/>
    </location>
</feature>
<proteinExistence type="predicted"/>
<keyword evidence="5" id="KW-1185">Reference proteome</keyword>
<keyword evidence="3" id="KW-0732">Signal</keyword>
<reference evidence="4 5" key="1">
    <citation type="journal article" date="2020" name="Fungal Divers.">
        <title>Resolving the Mortierellaceae phylogeny through synthesis of multi-gene phylogenetics and phylogenomics.</title>
        <authorList>
            <person name="Vandepol N."/>
            <person name="Liber J."/>
            <person name="Desiro A."/>
            <person name="Na H."/>
            <person name="Kennedy M."/>
            <person name="Barry K."/>
            <person name="Grigoriev I.V."/>
            <person name="Miller A.N."/>
            <person name="O'Donnell K."/>
            <person name="Stajich J.E."/>
            <person name="Bonito G."/>
        </authorList>
    </citation>
    <scope>NUCLEOTIDE SEQUENCE [LARGE SCALE GENOMIC DNA]</scope>
    <source>
        <strain evidence="4 5">AD045</strain>
    </source>
</reference>
<feature type="compositionally biased region" description="Basic and acidic residues" evidence="1">
    <location>
        <begin position="515"/>
        <end position="530"/>
    </location>
</feature>
<dbReference type="EMBL" id="JAAAIM010000620">
    <property type="protein sequence ID" value="KAG0285916.1"/>
    <property type="molecule type" value="Genomic_DNA"/>
</dbReference>
<feature type="compositionally biased region" description="Low complexity" evidence="1">
    <location>
        <begin position="385"/>
        <end position="398"/>
    </location>
</feature>
<keyword evidence="2" id="KW-1133">Transmembrane helix</keyword>
<feature type="chain" id="PRO_5046459294" description="Kelch repeat protein" evidence="3">
    <location>
        <begin position="30"/>
        <end position="546"/>
    </location>
</feature>
<evidence type="ECO:0000256" key="1">
    <source>
        <dbReference type="SAM" id="MobiDB-lite"/>
    </source>
</evidence>
<keyword evidence="2" id="KW-0472">Membrane</keyword>
<gene>
    <name evidence="4" type="ORF">BGZ96_009920</name>
</gene>
<evidence type="ECO:0000256" key="3">
    <source>
        <dbReference type="SAM" id="SignalP"/>
    </source>
</evidence>
<dbReference type="SUPFAM" id="SSF117281">
    <property type="entry name" value="Kelch motif"/>
    <property type="match status" value="1"/>
</dbReference>
<evidence type="ECO:0008006" key="6">
    <source>
        <dbReference type="Google" id="ProtNLM"/>
    </source>
</evidence>
<protein>
    <recommendedName>
        <fullName evidence="6">Kelch repeat protein</fullName>
    </recommendedName>
</protein>
<dbReference type="Proteomes" id="UP001194696">
    <property type="component" value="Unassembled WGS sequence"/>
</dbReference>
<keyword evidence="2" id="KW-0812">Transmembrane</keyword>
<organism evidence="4 5">
    <name type="scientific">Linnemannia gamsii</name>
    <dbReference type="NCBI Taxonomy" id="64522"/>
    <lineage>
        <taxon>Eukaryota</taxon>
        <taxon>Fungi</taxon>
        <taxon>Fungi incertae sedis</taxon>
        <taxon>Mucoromycota</taxon>
        <taxon>Mortierellomycotina</taxon>
        <taxon>Mortierellomycetes</taxon>
        <taxon>Mortierellales</taxon>
        <taxon>Mortierellaceae</taxon>
        <taxon>Linnemannia</taxon>
    </lineage>
</organism>
<feature type="transmembrane region" description="Helical" evidence="2">
    <location>
        <begin position="405"/>
        <end position="426"/>
    </location>
</feature>
<evidence type="ECO:0000313" key="5">
    <source>
        <dbReference type="Proteomes" id="UP001194696"/>
    </source>
</evidence>
<evidence type="ECO:0000256" key="2">
    <source>
        <dbReference type="SAM" id="Phobius"/>
    </source>
</evidence>
<accession>A0ABQ7JVA5</accession>
<sequence>MVSSSWLLSLATAVFLTAGDLHLIQKVSAQQGNPAGAAEMAYASVPERTLYMQGGYNTNYTDVFYALDLTQDTWLVSSPPWKQLIPPSIRGDRNPKTTIANGMTVTKNQTQLIIWAEPGIFVYDIAAGTWQNKTMDSLTEFAPLWFNFRRAATHGETGLVYIPGGASAGEIPGGAPAGEIPGGASAGAAKMVVFDPETFEARTVDMPPSNLLIGTVSLYGWIWSDIRKSFLFTCGEFVNQGGGFTGQNSDKSFEYFPGNNTWAPLVTNGVRLPAISRHCMVEGYGGKKMVLYGGHEWVMGKEVLQGKIYVLDVLSMTWSSGESISPNLVSADSACTITGTKFISWGGSAAQMNKDILSTPAIFDIETMKWTWTSQFKKQISATESTSPSSPSSPSSDSKGNSNTVAITAGCGGAVVVLGLVGLVFWMRQRHKKVTYASVAAAANSANTVGGVVDPTRPRRSPNTYSGNPNILQDFYNKDLQGAEGISGAYGDYQNMYGSPFNVQGPPTVHATPDRNPRHAAGGDKYHEFPNDNIQRNPQTMPDTFY</sequence>
<feature type="region of interest" description="Disordered" evidence="1">
    <location>
        <begin position="381"/>
        <end position="402"/>
    </location>
</feature>
<feature type="compositionally biased region" description="Polar residues" evidence="1">
    <location>
        <begin position="532"/>
        <end position="546"/>
    </location>
</feature>
<evidence type="ECO:0000313" key="4">
    <source>
        <dbReference type="EMBL" id="KAG0285916.1"/>
    </source>
</evidence>
<name>A0ABQ7JVA5_9FUNG</name>
<feature type="region of interest" description="Disordered" evidence="1">
    <location>
        <begin position="515"/>
        <end position="546"/>
    </location>
</feature>
<dbReference type="InterPro" id="IPR015915">
    <property type="entry name" value="Kelch-typ_b-propeller"/>
</dbReference>
<comment type="caution">
    <text evidence="4">The sequence shown here is derived from an EMBL/GenBank/DDBJ whole genome shotgun (WGS) entry which is preliminary data.</text>
</comment>
<dbReference type="Gene3D" id="2.120.10.80">
    <property type="entry name" value="Kelch-type beta propeller"/>
    <property type="match status" value="2"/>
</dbReference>